<proteinExistence type="predicted"/>
<feature type="transmembrane region" description="Helical" evidence="1">
    <location>
        <begin position="103"/>
        <end position="124"/>
    </location>
</feature>
<feature type="transmembrane region" description="Helical" evidence="1">
    <location>
        <begin position="176"/>
        <end position="196"/>
    </location>
</feature>
<feature type="transmembrane region" description="Helical" evidence="1">
    <location>
        <begin position="37"/>
        <end position="59"/>
    </location>
</feature>
<organism evidence="2 3">
    <name type="scientific">Companilactobacillus mishanensis</name>
    <dbReference type="NCBI Taxonomy" id="2486008"/>
    <lineage>
        <taxon>Bacteria</taxon>
        <taxon>Bacillati</taxon>
        <taxon>Bacillota</taxon>
        <taxon>Bacilli</taxon>
        <taxon>Lactobacillales</taxon>
        <taxon>Lactobacillaceae</taxon>
        <taxon>Companilactobacillus</taxon>
    </lineage>
</organism>
<keyword evidence="1" id="KW-0472">Membrane</keyword>
<keyword evidence="1" id="KW-0812">Transmembrane</keyword>
<evidence type="ECO:0000313" key="2">
    <source>
        <dbReference type="EMBL" id="MQS53345.1"/>
    </source>
</evidence>
<dbReference type="RefSeq" id="WP_153383815.1">
    <property type="nucleotide sequence ID" value="NZ_VDFM01000015.1"/>
</dbReference>
<evidence type="ECO:0000313" key="3">
    <source>
        <dbReference type="Proteomes" id="UP000380386"/>
    </source>
</evidence>
<feature type="transmembrane region" description="Helical" evidence="1">
    <location>
        <begin position="136"/>
        <end position="156"/>
    </location>
</feature>
<comment type="caution">
    <text evidence="2">The sequence shown here is derived from an EMBL/GenBank/DDBJ whole genome shotgun (WGS) entry which is preliminary data.</text>
</comment>
<dbReference type="EMBL" id="VDFM01000015">
    <property type="protein sequence ID" value="MQS53345.1"/>
    <property type="molecule type" value="Genomic_DNA"/>
</dbReference>
<feature type="transmembrane region" description="Helical" evidence="1">
    <location>
        <begin position="12"/>
        <end position="30"/>
    </location>
</feature>
<reference evidence="2 3" key="1">
    <citation type="journal article" date="2019" name="Syst. Appl. Microbiol.">
        <title>Polyphasic characterization of two novel Lactobacillus spp. isolated from blown salami packages: Description of Lactobacillus halodurans sp. nov. and Lactobacillus salsicarnum sp. nov.</title>
        <authorList>
            <person name="Schuster J.A."/>
            <person name="Klingl A."/>
            <person name="Vogel R.F."/>
            <person name="Ehrmann M.A."/>
        </authorList>
    </citation>
    <scope>NUCLEOTIDE SEQUENCE [LARGE SCALE GENOMIC DNA]</scope>
    <source>
        <strain evidence="2 3">TMW 1.2118</strain>
    </source>
</reference>
<dbReference type="AlphaFoldDB" id="A0A5P0ZK20"/>
<sequence length="197" mass="21921">MTEVIVKSVVSYISTSIDYLLILVILLATYKNYKKILIGDLAGTTVLILSSMLIARILGFVPQEWILGLLGLIPIYIGVRQLFVDDDDDDKVVNKIQNGNRGIILMTAIITVTTCGADNIAIYVPILIDVSNQQLVIVYITMIIMCLAFFVIGLLISKNKYIQNLIERSGKYLTSAIYIILGIYILFENGTIAHFIN</sequence>
<gene>
    <name evidence="2" type="ORF">FHL02_09965</name>
</gene>
<evidence type="ECO:0000256" key="1">
    <source>
        <dbReference type="SAM" id="Phobius"/>
    </source>
</evidence>
<feature type="transmembrane region" description="Helical" evidence="1">
    <location>
        <begin position="65"/>
        <end position="83"/>
    </location>
</feature>
<dbReference type="Proteomes" id="UP000380386">
    <property type="component" value="Unassembled WGS sequence"/>
</dbReference>
<dbReference type="InterPro" id="IPR004676">
    <property type="entry name" value="Cd-R_transporter"/>
</dbReference>
<accession>A0A5P0ZK20</accession>
<protein>
    <submittedName>
        <fullName evidence="2">Permease</fullName>
    </submittedName>
</protein>
<name>A0A5P0ZK20_9LACO</name>
<dbReference type="Pfam" id="PF03596">
    <property type="entry name" value="Cad"/>
    <property type="match status" value="1"/>
</dbReference>
<keyword evidence="1" id="KW-1133">Transmembrane helix</keyword>
<dbReference type="OrthoDB" id="7995400at2"/>